<name>A0A830F339_9EURY</name>
<dbReference type="EMBL" id="BMPG01000002">
    <property type="protein sequence ID" value="GGL58021.1"/>
    <property type="molecule type" value="Genomic_DNA"/>
</dbReference>
<gene>
    <name evidence="1" type="ORF">GCM10009039_15280</name>
</gene>
<evidence type="ECO:0000313" key="1">
    <source>
        <dbReference type="EMBL" id="GGL58021.1"/>
    </source>
</evidence>
<organism evidence="1 2">
    <name type="scientific">Halocalculus aciditolerans</name>
    <dbReference type="NCBI Taxonomy" id="1383812"/>
    <lineage>
        <taxon>Archaea</taxon>
        <taxon>Methanobacteriati</taxon>
        <taxon>Methanobacteriota</taxon>
        <taxon>Stenosarchaea group</taxon>
        <taxon>Halobacteria</taxon>
        <taxon>Halobacteriales</taxon>
        <taxon>Halobacteriaceae</taxon>
        <taxon>Halocalculus</taxon>
    </lineage>
</organism>
<dbReference type="InterPro" id="IPR036388">
    <property type="entry name" value="WH-like_DNA-bd_sf"/>
</dbReference>
<keyword evidence="2" id="KW-1185">Reference proteome</keyword>
<dbReference type="OrthoDB" id="285635at2157"/>
<dbReference type="RefSeq" id="WP_188977578.1">
    <property type="nucleotide sequence ID" value="NZ_BMPG01000002.1"/>
</dbReference>
<comment type="caution">
    <text evidence="1">The sequence shown here is derived from an EMBL/GenBank/DDBJ whole genome shotgun (WGS) entry which is preliminary data.</text>
</comment>
<protein>
    <recommendedName>
        <fullName evidence="3">Repressor phrH2</fullName>
    </recommendedName>
</protein>
<reference evidence="1" key="1">
    <citation type="journal article" date="2014" name="Int. J. Syst. Evol. Microbiol.">
        <title>Complete genome sequence of Corynebacterium casei LMG S-19264T (=DSM 44701T), isolated from a smear-ripened cheese.</title>
        <authorList>
            <consortium name="US DOE Joint Genome Institute (JGI-PGF)"/>
            <person name="Walter F."/>
            <person name="Albersmeier A."/>
            <person name="Kalinowski J."/>
            <person name="Ruckert C."/>
        </authorList>
    </citation>
    <scope>NUCLEOTIDE SEQUENCE</scope>
    <source>
        <strain evidence="1">JCM 19596</strain>
    </source>
</reference>
<reference evidence="1" key="2">
    <citation type="submission" date="2020-09" db="EMBL/GenBank/DDBJ databases">
        <authorList>
            <person name="Sun Q."/>
            <person name="Ohkuma M."/>
        </authorList>
    </citation>
    <scope>NUCLEOTIDE SEQUENCE</scope>
    <source>
        <strain evidence="1">JCM 19596</strain>
    </source>
</reference>
<accession>A0A830F339</accession>
<evidence type="ECO:0000313" key="2">
    <source>
        <dbReference type="Proteomes" id="UP000607197"/>
    </source>
</evidence>
<dbReference type="Proteomes" id="UP000607197">
    <property type="component" value="Unassembled WGS sequence"/>
</dbReference>
<sequence>MPAQIRRQGEWMRPVDERILEHLSERALSSSPRVILSRTEFHDLDVSKIGVRERLRVLSQAGLVEPSTPNHGSFELTVWGRMYLDGDVAADQIVPYPDARRAGYVLG</sequence>
<evidence type="ECO:0008006" key="3">
    <source>
        <dbReference type="Google" id="ProtNLM"/>
    </source>
</evidence>
<dbReference type="Gene3D" id="1.10.10.10">
    <property type="entry name" value="Winged helix-like DNA-binding domain superfamily/Winged helix DNA-binding domain"/>
    <property type="match status" value="1"/>
</dbReference>
<dbReference type="AlphaFoldDB" id="A0A830F339"/>
<proteinExistence type="predicted"/>